<evidence type="ECO:0000313" key="3">
    <source>
        <dbReference type="EMBL" id="KAG0007102.1"/>
    </source>
</evidence>
<keyword evidence="4" id="KW-1185">Reference proteome</keyword>
<feature type="region of interest" description="Disordered" evidence="1">
    <location>
        <begin position="267"/>
        <end position="286"/>
    </location>
</feature>
<accession>A0A9P6MLV0</accession>
<keyword evidence="2" id="KW-0812">Transmembrane</keyword>
<gene>
    <name evidence="3" type="ORF">BGZ65_007284</name>
</gene>
<feature type="transmembrane region" description="Helical" evidence="2">
    <location>
        <begin position="154"/>
        <end position="172"/>
    </location>
</feature>
<sequence length="452" mass="48669">HTGPGPGAPHELVITIPSSTRLSPPESTGSEYTPGLAPPTSSTSIASVSGSVSVSASALTPVSALASVVPAITITTESSSAVFPEGTATPTLTLLPRSSIAESSRVDGTTVQLPPTRAQLRIQSQLHCLQKFICVIGTLPLIATLLIYNRIELTMWWVVVLPVVGISGAVYCKWKLAKKLQRLQQEAQASRLSLPLMRQVSTTPQPLQGEDSEEPPAPPDYQSSIITPPAYITAQQPGKVPSYRSLEHLFSLARQGASILTRSAGVGNRRGTFQDEPAQDHEQEQEQECPPKWPEFQIHTSENIQVVVVFEELLDQPDPSDGPDGHLQDVTVDLELSEASPVGAHPKLQIRDTPEMTERSSEFRERTFRLWTGLSHSTVDVEEGYSGGHSPVSVSGSVSHRINYASTGSTPDVVRNEVGKSVSLGDDSTSEVEEQQPKQTTKDVKGKAPCRE</sequence>
<proteinExistence type="predicted"/>
<dbReference type="AlphaFoldDB" id="A0A9P6MLV0"/>
<keyword evidence="2" id="KW-1133">Transmembrane helix</keyword>
<feature type="transmembrane region" description="Helical" evidence="2">
    <location>
        <begin position="128"/>
        <end position="148"/>
    </location>
</feature>
<feature type="non-terminal residue" evidence="3">
    <location>
        <position position="1"/>
    </location>
</feature>
<feature type="compositionally biased region" description="Polar residues" evidence="1">
    <location>
        <begin position="17"/>
        <end position="31"/>
    </location>
</feature>
<keyword evidence="2" id="KW-0472">Membrane</keyword>
<feature type="region of interest" description="Disordered" evidence="1">
    <location>
        <begin position="17"/>
        <end position="44"/>
    </location>
</feature>
<dbReference type="Proteomes" id="UP000749646">
    <property type="component" value="Unassembled WGS sequence"/>
</dbReference>
<comment type="caution">
    <text evidence="3">The sequence shown here is derived from an EMBL/GenBank/DDBJ whole genome shotgun (WGS) entry which is preliminary data.</text>
</comment>
<protein>
    <submittedName>
        <fullName evidence="3">Uncharacterized protein</fullName>
    </submittedName>
</protein>
<feature type="region of interest" description="Disordered" evidence="1">
    <location>
        <begin position="202"/>
        <end position="225"/>
    </location>
</feature>
<dbReference type="EMBL" id="JAAAHW010000011">
    <property type="protein sequence ID" value="KAG0007102.1"/>
    <property type="molecule type" value="Genomic_DNA"/>
</dbReference>
<evidence type="ECO:0000313" key="4">
    <source>
        <dbReference type="Proteomes" id="UP000749646"/>
    </source>
</evidence>
<feature type="compositionally biased region" description="Basic and acidic residues" evidence="1">
    <location>
        <begin position="440"/>
        <end position="452"/>
    </location>
</feature>
<feature type="region of interest" description="Disordered" evidence="1">
    <location>
        <begin position="403"/>
        <end position="452"/>
    </location>
</feature>
<organism evidence="3 4">
    <name type="scientific">Modicella reniformis</name>
    <dbReference type="NCBI Taxonomy" id="1440133"/>
    <lineage>
        <taxon>Eukaryota</taxon>
        <taxon>Fungi</taxon>
        <taxon>Fungi incertae sedis</taxon>
        <taxon>Mucoromycota</taxon>
        <taxon>Mortierellomycotina</taxon>
        <taxon>Mortierellomycetes</taxon>
        <taxon>Mortierellales</taxon>
        <taxon>Mortierellaceae</taxon>
        <taxon>Modicella</taxon>
    </lineage>
</organism>
<evidence type="ECO:0000256" key="2">
    <source>
        <dbReference type="SAM" id="Phobius"/>
    </source>
</evidence>
<dbReference type="OrthoDB" id="2440294at2759"/>
<evidence type="ECO:0000256" key="1">
    <source>
        <dbReference type="SAM" id="MobiDB-lite"/>
    </source>
</evidence>
<name>A0A9P6MLV0_9FUNG</name>
<reference evidence="3" key="1">
    <citation type="journal article" date="2020" name="Fungal Divers.">
        <title>Resolving the Mortierellaceae phylogeny through synthesis of multi-gene phylogenetics and phylogenomics.</title>
        <authorList>
            <person name="Vandepol N."/>
            <person name="Liber J."/>
            <person name="Desiro A."/>
            <person name="Na H."/>
            <person name="Kennedy M."/>
            <person name="Barry K."/>
            <person name="Grigoriev I.V."/>
            <person name="Miller A.N."/>
            <person name="O'Donnell K."/>
            <person name="Stajich J.E."/>
            <person name="Bonito G."/>
        </authorList>
    </citation>
    <scope>NUCLEOTIDE SEQUENCE</scope>
    <source>
        <strain evidence="3">MES-2147</strain>
    </source>
</reference>